<keyword evidence="2" id="KW-0413">Isomerase</keyword>
<organism evidence="2">
    <name type="scientific">hydrothermal vent metagenome</name>
    <dbReference type="NCBI Taxonomy" id="652676"/>
    <lineage>
        <taxon>unclassified sequences</taxon>
        <taxon>metagenomes</taxon>
        <taxon>ecological metagenomes</taxon>
    </lineage>
</organism>
<dbReference type="PANTHER" id="PTHR10357">
    <property type="entry name" value="ALPHA-AMYLASE FAMILY MEMBER"/>
    <property type="match status" value="1"/>
</dbReference>
<feature type="domain" description="Glycosyl hydrolase family 13 catalytic" evidence="1">
    <location>
        <begin position="52"/>
        <end position="322"/>
    </location>
</feature>
<dbReference type="SUPFAM" id="SSF51445">
    <property type="entry name" value="(Trans)glycosidases"/>
    <property type="match status" value="1"/>
</dbReference>
<gene>
    <name evidence="2" type="ORF">MNBD_BACTEROID07-987</name>
</gene>
<dbReference type="EMBL" id="UOET01000350">
    <property type="protein sequence ID" value="VAW29329.1"/>
    <property type="molecule type" value="Genomic_DNA"/>
</dbReference>
<dbReference type="Gene3D" id="3.90.400.10">
    <property type="entry name" value="Oligo-1,6-glucosidase, Domain 2"/>
    <property type="match status" value="1"/>
</dbReference>
<evidence type="ECO:0000259" key="1">
    <source>
        <dbReference type="SMART" id="SM00642"/>
    </source>
</evidence>
<proteinExistence type="predicted"/>
<dbReference type="SMART" id="SM00642">
    <property type="entry name" value="Aamy"/>
    <property type="match status" value="1"/>
</dbReference>
<protein>
    <submittedName>
        <fullName evidence="2">Trehalose synthase</fullName>
        <ecNumber evidence="2">5.4.99.16</ecNumber>
    </submittedName>
</protein>
<dbReference type="PANTHER" id="PTHR10357:SF219">
    <property type="entry name" value="MALTOSE ALPHA-D-GLUCOSYLTRANSFERASE"/>
    <property type="match status" value="1"/>
</dbReference>
<dbReference type="Pfam" id="PF00128">
    <property type="entry name" value="Alpha-amylase"/>
    <property type="match status" value="1"/>
</dbReference>
<dbReference type="EC" id="5.4.99.16" evidence="2"/>
<feature type="non-terminal residue" evidence="2">
    <location>
        <position position="322"/>
    </location>
</feature>
<dbReference type="GO" id="GO:0047471">
    <property type="term" value="F:maltose alpha-D-glucosyltransferase activity"/>
    <property type="evidence" value="ECO:0007669"/>
    <property type="project" value="UniProtKB-EC"/>
</dbReference>
<accession>A0A3B0UXK4</accession>
<dbReference type="AlphaFoldDB" id="A0A3B0UXK4"/>
<dbReference type="GO" id="GO:0005975">
    <property type="term" value="P:carbohydrate metabolic process"/>
    <property type="evidence" value="ECO:0007669"/>
    <property type="project" value="InterPro"/>
</dbReference>
<sequence>MTDKERLVSLWLELYPEDTLGKLDVFLSEIEQKAMSGHDGNSDWYKDAVIYSLYVDLFNNDFSGLIDKLDYLEDLGVNCLWLLPILDSPMRDAGFDIRNYDRIRADLLGLPEGFDKEEQVRIFGDFLKQAHARNIRVIFDVAINHVSDEHPWFLEAKQSEDNPFRNYFIWSKDTSLYKEARLLFKGIEESNWEQLGDWYYFHRFFSFQPDWNYKNPDVLLSMSKNLLYWQSMGVDGFRADAIPYLWKEEGTDCENRPKTHTIVKFFRAVLDYAQPGSLLLAEACQKPKEVVKYMGDGDECHAAYHFPLMPMMFKAIAMGNNQ</sequence>
<dbReference type="InterPro" id="IPR045857">
    <property type="entry name" value="O16G_dom_2"/>
</dbReference>
<reference evidence="2" key="1">
    <citation type="submission" date="2018-06" db="EMBL/GenBank/DDBJ databases">
        <authorList>
            <person name="Zhirakovskaya E."/>
        </authorList>
    </citation>
    <scope>NUCLEOTIDE SEQUENCE</scope>
</reference>
<evidence type="ECO:0000313" key="2">
    <source>
        <dbReference type="EMBL" id="VAW29329.1"/>
    </source>
</evidence>
<dbReference type="Gene3D" id="3.20.20.80">
    <property type="entry name" value="Glycosidases"/>
    <property type="match status" value="2"/>
</dbReference>
<name>A0A3B0UXK4_9ZZZZ</name>
<dbReference type="InterPro" id="IPR017853">
    <property type="entry name" value="GH"/>
</dbReference>
<dbReference type="InterPro" id="IPR006047">
    <property type="entry name" value="GH13_cat_dom"/>
</dbReference>